<proteinExistence type="predicted"/>
<keyword evidence="2" id="KW-1185">Reference proteome</keyword>
<dbReference type="AlphaFoldDB" id="A0AAJ1T1I0"/>
<gene>
    <name evidence="1" type="ORF">J2S13_003413</name>
</gene>
<keyword evidence="1" id="KW-0808">Transferase</keyword>
<comment type="caution">
    <text evidence="1">The sequence shown here is derived from an EMBL/GenBank/DDBJ whole genome shotgun (WGS) entry which is preliminary data.</text>
</comment>
<sequence length="40" mass="4560">MECNCCNGRGLNMEEKVVGYEQVLTEGQVREGYSLTYQVE</sequence>
<evidence type="ECO:0000313" key="1">
    <source>
        <dbReference type="EMBL" id="MDQ0216895.1"/>
    </source>
</evidence>
<dbReference type="Proteomes" id="UP001237207">
    <property type="component" value="Unassembled WGS sequence"/>
</dbReference>
<dbReference type="EMBL" id="JAUSUC010000098">
    <property type="protein sequence ID" value="MDQ0216895.1"/>
    <property type="molecule type" value="Genomic_DNA"/>
</dbReference>
<organism evidence="1 2">
    <name type="scientific">Oikeobacillus pervagus</name>
    <dbReference type="NCBI Taxonomy" id="1325931"/>
    <lineage>
        <taxon>Bacteria</taxon>
        <taxon>Bacillati</taxon>
        <taxon>Bacillota</taxon>
        <taxon>Bacilli</taxon>
        <taxon>Bacillales</taxon>
        <taxon>Bacillaceae</taxon>
        <taxon>Oikeobacillus</taxon>
    </lineage>
</organism>
<dbReference type="GO" id="GO:0008168">
    <property type="term" value="F:methyltransferase activity"/>
    <property type="evidence" value="ECO:0007669"/>
    <property type="project" value="UniProtKB-KW"/>
</dbReference>
<accession>A0AAJ1T1I0</accession>
<protein>
    <submittedName>
        <fullName evidence="1">Methyltransferase</fullName>
    </submittedName>
</protein>
<dbReference type="GO" id="GO:0032259">
    <property type="term" value="P:methylation"/>
    <property type="evidence" value="ECO:0007669"/>
    <property type="project" value="UniProtKB-KW"/>
</dbReference>
<keyword evidence="1" id="KW-0489">Methyltransferase</keyword>
<reference evidence="1" key="1">
    <citation type="submission" date="2023-07" db="EMBL/GenBank/DDBJ databases">
        <title>Genomic Encyclopedia of Type Strains, Phase IV (KMG-IV): sequencing the most valuable type-strain genomes for metagenomic binning, comparative biology and taxonomic classification.</title>
        <authorList>
            <person name="Goeker M."/>
        </authorList>
    </citation>
    <scope>NUCLEOTIDE SEQUENCE</scope>
    <source>
        <strain evidence="1">DSM 23947</strain>
    </source>
</reference>
<evidence type="ECO:0000313" key="2">
    <source>
        <dbReference type="Proteomes" id="UP001237207"/>
    </source>
</evidence>
<name>A0AAJ1T1I0_9BACI</name>